<name>A0A078AA10_STYLE</name>
<dbReference type="Gene3D" id="3.30.565.10">
    <property type="entry name" value="Histidine kinase-like ATPase, C-terminal domain"/>
    <property type="match status" value="1"/>
</dbReference>
<dbReference type="OrthoDB" id="2145983at2759"/>
<evidence type="ECO:0000313" key="2">
    <source>
        <dbReference type="Proteomes" id="UP000039865"/>
    </source>
</evidence>
<dbReference type="InParanoid" id="A0A078AA10"/>
<sequence length="904" mass="106618">MQEDIATNNFKRLAEETKLQQRDIRVAKQILDSIEQILTEPQSINRWIFELLQNAADSCCSGRKLKISIDLTKEYLKFSHNGKAFVLEDLINLIEQGSSKERISPPTNASNNQDLNGQEVKQIGKFGTGFLTTYILSKKVKVEGIFKHEIKDDDDDKIKAQQYRKFLLTMNRDAEKIEWMVKQIQHSSQIFEYLDHLKMLQNYQEGVSLDTVFSYELHKTTVGNASQGLDILRKTMPYLLLFNNNIESIIIDDQIQKRKEIFQLQQEKTDREYVFNKTTFKLHKFEFFINNQPTSKLLQIKDFPLIGFDALYGSLVFNSQYLQPNEKRTGLILDESLKGKQNKEIFQEMVKLYSHLIDYSIKLDLKGFDNLLIKAQLNTLSNNQFKDSLLIPCIEICLSKQIIKSNSLKMEKLDDIFIPNIRNNPMSNNPDEYQQFQGFIEIFQMMDKFRDDQIIQTEYNYVKQWMGLNEQPDWKQRMSQSNQIGIEYIIDFIHNQGSITNLQHHLNCNDGKSFLNLVYAYAAKYMDSKAFEDCLRSKAITPNILITKSSNLNQEKTAFQLNHNTLIRKPIKGVNFIPNDLVKICQEFILGLIIVKIKSCDNVKSFRQYLKQQNTDQAIQDQDVYKFLNKFYKIATDKHKLLTQRSIICPKLIPNQQGNFMKYWHNNKQKSIAQISFNIIDKDLSIVNFQNMEDLYDYFANLTQRGKDYLEQTVVNRIFNKALIKSENQYQIETYVRCQDIQYLRVKDICQYLDSYIIRNSNDKIFIRQNEEFFNNFENLYASTFQDNQKEFYFSQYTKNRLEILVELRQTGEVTKAMHKIFCQKQEQLLFKLVEIDPCINTIALQVLQLLKKFEDQPKLFQSFFNELLSDYKGVELDSNDIDALIEKCKELKKKKWDKKNHKK</sequence>
<keyword evidence="1" id="KW-0808">Transferase</keyword>
<dbReference type="InterPro" id="IPR036890">
    <property type="entry name" value="HATPase_C_sf"/>
</dbReference>
<gene>
    <name evidence="1" type="primary">Contig4090.g4375</name>
    <name evidence="1" type="ORF">STYLEM_7359</name>
</gene>
<dbReference type="NCBIfam" id="NF047352">
    <property type="entry name" value="P_loop_sacsin"/>
    <property type="match status" value="1"/>
</dbReference>
<dbReference type="Proteomes" id="UP000039865">
    <property type="component" value="Unassembled WGS sequence"/>
</dbReference>
<organism evidence="1 2">
    <name type="scientific">Stylonychia lemnae</name>
    <name type="common">Ciliate</name>
    <dbReference type="NCBI Taxonomy" id="5949"/>
    <lineage>
        <taxon>Eukaryota</taxon>
        <taxon>Sar</taxon>
        <taxon>Alveolata</taxon>
        <taxon>Ciliophora</taxon>
        <taxon>Intramacronucleata</taxon>
        <taxon>Spirotrichea</taxon>
        <taxon>Stichotrichia</taxon>
        <taxon>Sporadotrichida</taxon>
        <taxon>Oxytrichidae</taxon>
        <taxon>Stylonychinae</taxon>
        <taxon>Stylonychia</taxon>
    </lineage>
</organism>
<evidence type="ECO:0000313" key="1">
    <source>
        <dbReference type="EMBL" id="CDW78382.1"/>
    </source>
</evidence>
<dbReference type="GO" id="GO:0016301">
    <property type="term" value="F:kinase activity"/>
    <property type="evidence" value="ECO:0007669"/>
    <property type="project" value="UniProtKB-KW"/>
</dbReference>
<dbReference type="AlphaFoldDB" id="A0A078AA10"/>
<accession>A0A078AA10</accession>
<protein>
    <submittedName>
        <fullName evidence="1">Histidine kinase</fullName>
    </submittedName>
</protein>
<proteinExistence type="predicted"/>
<dbReference type="SUPFAM" id="SSF55874">
    <property type="entry name" value="ATPase domain of HSP90 chaperone/DNA topoisomerase II/histidine kinase"/>
    <property type="match status" value="1"/>
</dbReference>
<dbReference type="EMBL" id="CCKQ01007050">
    <property type="protein sequence ID" value="CDW78382.1"/>
    <property type="molecule type" value="Genomic_DNA"/>
</dbReference>
<keyword evidence="2" id="KW-1185">Reference proteome</keyword>
<keyword evidence="1" id="KW-0418">Kinase</keyword>
<reference evidence="1 2" key="1">
    <citation type="submission" date="2014-06" db="EMBL/GenBank/DDBJ databases">
        <authorList>
            <person name="Swart Estienne"/>
        </authorList>
    </citation>
    <scope>NUCLEOTIDE SEQUENCE [LARGE SCALE GENOMIC DNA]</scope>
    <source>
        <strain evidence="1 2">130c</strain>
    </source>
</reference>